<comment type="similarity">
    <text evidence="2">Belongs to the amino acid-polyamine-organocation (APC) superfamily. Spore germination protein (SGP) (TC 2.A.3.9) family.</text>
</comment>
<keyword evidence="7 8" id="KW-0472">Membrane</keyword>
<feature type="transmembrane region" description="Helical" evidence="8">
    <location>
        <begin position="306"/>
        <end position="324"/>
    </location>
</feature>
<dbReference type="PANTHER" id="PTHR34975">
    <property type="entry name" value="SPORE GERMINATION PROTEIN A2"/>
    <property type="match status" value="1"/>
</dbReference>
<feature type="transmembrane region" description="Helical" evidence="8">
    <location>
        <begin position="221"/>
        <end position="244"/>
    </location>
</feature>
<name>H3SIH3_9BACL</name>
<feature type="transmembrane region" description="Helical" evidence="8">
    <location>
        <begin position="336"/>
        <end position="356"/>
    </location>
</feature>
<feature type="transmembrane region" description="Helical" evidence="8">
    <location>
        <begin position="12"/>
        <end position="31"/>
    </location>
</feature>
<accession>H3SIH3</accession>
<keyword evidence="6 8" id="KW-1133">Transmembrane helix</keyword>
<evidence type="ECO:0000256" key="1">
    <source>
        <dbReference type="ARBA" id="ARBA00004141"/>
    </source>
</evidence>
<proteinExistence type="inferred from homology"/>
<keyword evidence="10" id="KW-1185">Reference proteome</keyword>
<evidence type="ECO:0000256" key="5">
    <source>
        <dbReference type="ARBA" id="ARBA00022692"/>
    </source>
</evidence>
<dbReference type="STRING" id="1131935.PDENDC454_16733"/>
<dbReference type="GO" id="GO:0016020">
    <property type="term" value="C:membrane"/>
    <property type="evidence" value="ECO:0007669"/>
    <property type="project" value="UniProtKB-SubCell"/>
</dbReference>
<dbReference type="InterPro" id="IPR004761">
    <property type="entry name" value="Spore_GerAB"/>
</dbReference>
<feature type="transmembrane region" description="Helical" evidence="8">
    <location>
        <begin position="274"/>
        <end position="294"/>
    </location>
</feature>
<dbReference type="Pfam" id="PF03845">
    <property type="entry name" value="Spore_permease"/>
    <property type="match status" value="1"/>
</dbReference>
<feature type="transmembrane region" description="Helical" evidence="8">
    <location>
        <begin position="84"/>
        <end position="103"/>
    </location>
</feature>
<evidence type="ECO:0000256" key="4">
    <source>
        <dbReference type="ARBA" id="ARBA00022544"/>
    </source>
</evidence>
<evidence type="ECO:0000256" key="6">
    <source>
        <dbReference type="ARBA" id="ARBA00022989"/>
    </source>
</evidence>
<feature type="transmembrane region" description="Helical" evidence="8">
    <location>
        <begin position="148"/>
        <end position="170"/>
    </location>
</feature>
<comment type="caution">
    <text evidence="9">The sequence shown here is derived from an EMBL/GenBank/DDBJ whole genome shotgun (WGS) entry which is preliminary data.</text>
</comment>
<reference evidence="9 10" key="1">
    <citation type="journal article" date="2012" name="J. Bacteriol.">
        <title>Genome Sequence of the Pattern-Forming Social Bacterium Paenibacillus dendritiformis C454 Chiral Morphotype.</title>
        <authorList>
            <person name="Sirota-Madi A."/>
            <person name="Olender T."/>
            <person name="Helman Y."/>
            <person name="Brainis I."/>
            <person name="Finkelshtein A."/>
            <person name="Roth D."/>
            <person name="Hagai E."/>
            <person name="Leshkowitz D."/>
            <person name="Brodsky L."/>
            <person name="Galatenko V."/>
            <person name="Nikolaev V."/>
            <person name="Gutnick D.L."/>
            <person name="Lancet D."/>
            <person name="Ben-Jacob E."/>
        </authorList>
    </citation>
    <scope>NUCLEOTIDE SEQUENCE [LARGE SCALE GENOMIC DNA]</scope>
    <source>
        <strain evidence="9 10">C454</strain>
    </source>
</reference>
<dbReference type="AlphaFoldDB" id="H3SIH3"/>
<keyword evidence="4" id="KW-0309">Germination</keyword>
<feature type="transmembrane region" description="Helical" evidence="8">
    <location>
        <begin position="43"/>
        <end position="64"/>
    </location>
</feature>
<gene>
    <name evidence="9" type="ORF">PDENDC454_16733</name>
</gene>
<dbReference type="GO" id="GO:0009847">
    <property type="term" value="P:spore germination"/>
    <property type="evidence" value="ECO:0007669"/>
    <property type="project" value="InterPro"/>
</dbReference>
<dbReference type="Gene3D" id="1.20.1740.10">
    <property type="entry name" value="Amino acid/polyamine transporter I"/>
    <property type="match status" value="1"/>
</dbReference>
<keyword evidence="5 8" id="KW-0812">Transmembrane</keyword>
<feature type="transmembrane region" description="Helical" evidence="8">
    <location>
        <begin position="123"/>
        <end position="141"/>
    </location>
</feature>
<dbReference type="Proteomes" id="UP000003900">
    <property type="component" value="Unassembled WGS sequence"/>
</dbReference>
<protein>
    <submittedName>
        <fullName evidence="9">Spore germination protein</fullName>
    </submittedName>
</protein>
<evidence type="ECO:0000256" key="3">
    <source>
        <dbReference type="ARBA" id="ARBA00022448"/>
    </source>
</evidence>
<evidence type="ECO:0000256" key="2">
    <source>
        <dbReference type="ARBA" id="ARBA00007998"/>
    </source>
</evidence>
<sequence>MKMGRDQGITTQQAAVFIGNFILGVGILTLPREAAEKVQTPDIWLSVILGGLLAMLAGIIIVKLGEHFPGQTFYEYSEWIVGKWLSQTINLVVIVYFIATSGHVVRSLSEVTVLFLLEGTPRWAIILSFMWVGLYLILGGLSAIGRLFAIIFPITVLIFVIIAAMSFKIFDLDNLRPVLGLGIMPVLKGVRTTGLSFTGYEIMLILQAYMLRPRQAARAVVFGVSIPLLFYVTTVIMVIGALSVEGVVSRAWPMITLIRSFEFPGIFFERYESLMLVIWIMQIFATYVITHYAAAKGLAIMLKKELRPIQYVMIPIVFIAAMLPKSINDLFQFADNIGNTGIVLFGALPAVLLGIVKLRGGKRGQQAT</sequence>
<comment type="subcellular location">
    <subcellularLocation>
        <location evidence="1">Membrane</location>
        <topology evidence="1">Multi-pass membrane protein</topology>
    </subcellularLocation>
</comment>
<dbReference type="PANTHER" id="PTHR34975:SF2">
    <property type="entry name" value="SPORE GERMINATION PROTEIN A2"/>
    <property type="match status" value="1"/>
</dbReference>
<organism evidence="9 10">
    <name type="scientific">Paenibacillus dendritiformis C454</name>
    <dbReference type="NCBI Taxonomy" id="1131935"/>
    <lineage>
        <taxon>Bacteria</taxon>
        <taxon>Bacillati</taxon>
        <taxon>Bacillota</taxon>
        <taxon>Bacilli</taxon>
        <taxon>Bacillales</taxon>
        <taxon>Paenibacillaceae</taxon>
        <taxon>Paenibacillus</taxon>
    </lineage>
</organism>
<evidence type="ECO:0000313" key="9">
    <source>
        <dbReference type="EMBL" id="EHQ61099.1"/>
    </source>
</evidence>
<evidence type="ECO:0000313" key="10">
    <source>
        <dbReference type="Proteomes" id="UP000003900"/>
    </source>
</evidence>
<dbReference type="EMBL" id="AHKH01000047">
    <property type="protein sequence ID" value="EHQ61099.1"/>
    <property type="molecule type" value="Genomic_DNA"/>
</dbReference>
<dbReference type="NCBIfam" id="TIGR00912">
    <property type="entry name" value="2A0309"/>
    <property type="match status" value="1"/>
</dbReference>
<dbReference type="PATRIC" id="fig|1131935.3.peg.3482"/>
<keyword evidence="3" id="KW-0813">Transport</keyword>
<evidence type="ECO:0000256" key="8">
    <source>
        <dbReference type="SAM" id="Phobius"/>
    </source>
</evidence>
<feature type="transmembrane region" description="Helical" evidence="8">
    <location>
        <begin position="190"/>
        <end position="209"/>
    </location>
</feature>
<evidence type="ECO:0000256" key="7">
    <source>
        <dbReference type="ARBA" id="ARBA00023136"/>
    </source>
</evidence>